<reference evidence="2 3" key="1">
    <citation type="submission" date="2015-02" db="EMBL/GenBank/DDBJ databases">
        <title>Draft genome sequence of Kitasatospora griseola MF730-N6, a bafilomycin, terpentecin and satosporin producer.</title>
        <authorList>
            <person name="Arens J.C."/>
            <person name="Haltli B."/>
            <person name="Kerr R.G."/>
        </authorList>
    </citation>
    <scope>NUCLEOTIDE SEQUENCE [LARGE SCALE GENOMIC DNA]</scope>
    <source>
        <strain evidence="2 3">MF730-N6</strain>
    </source>
</reference>
<sequence>MPFADRRRARWLLAAVGGLLVLAVLVSLALLLPGKDDPKPVASGAAGASASASPSATTPTPTPTSGATPSPSASATSGAPETPGADGTPDDLDGTTDDGSTGSTGSGGGHRTGGGSGPVRVGGPGTPAPSRTQPQPQTPPPGGTPSPGPSPSGSGSPTPSPSPSPSTSPSPSPSTGPSPSPSPSDGSCPAALEPQVMVTCNLAPGGPTLFRLPVSQARDMVIVQVSSKLYGMVPRLFGPDGKQVACDVSPDTYSYGPARCVTNGAGTYTLRLYDYDTKPLPITLSYLPVFSTDKCVALSAADRSLGRPTMYDGVVPLGKAGDCYAGDFATGDLLRMLHSSLVAGVFDATGAEVCSKGDWSVLDCRLAGTAPYRVVVQYGGYLDRTYRLALSRLSGPEGCPVVEPQAYGVAPDLTDVSRCRILRVPADGHYTFRGTGEIGDKSGALYRSDATQLCPDGECDLKAGDYTYTVAPSIYEIPYAMVLRSAADTRGCTVGRDDQMASGAPVETFDSAGQDRCRTLPTASGDSVFLRNGTAKGETVRYRVLDAAGAVQCQGNTVYDTYDVCRLTGAAPFRLVLTATGAFNYRVMIQRVGETAGCVPWAGSEYGTGSGARTGLSGTRADGTLETCFTVPADHPAAELLNYRLEGPQFESVLHLVDPSGTEFCQIVAGRTDVCRPPAGRPYTALLTYGRGLGGYTLVRRDATPSAACDLPASSGKVGGPGAGVAFDTSVDVHCTAFDAAAADLLKVGVRANTDKTSAEVTVVDAEGRTVCRGWGTECRVTGSTRYVALVAARNPGDWTPFPGTLDVWRLATAAGWAPECAAHPVSADGFDQRSGVLTDAAPLYCAVLEMRPGQRVDVAAANDDFLARHGLTVAGRENWADADTAYTCTRDDPNTGISTVCTYNGTTTGHAVLLFTPGRAHLPLAFTLQGARPGTGTERSGVPQWIGPAVATVGGYVEMTVRGTGLGLNSQIDLLPENNRYDNPPVRPLRVSADGTELHVRINLGYAYVGGYDLLVRGAAYKKGVPSPGYLPKAFQVVKG</sequence>
<feature type="region of interest" description="Disordered" evidence="1">
    <location>
        <begin position="36"/>
        <end position="190"/>
    </location>
</feature>
<comment type="caution">
    <text evidence="2">The sequence shown here is derived from an EMBL/GenBank/DDBJ whole genome shotgun (WGS) entry which is preliminary data.</text>
</comment>
<feature type="compositionally biased region" description="Pro residues" evidence="1">
    <location>
        <begin position="136"/>
        <end position="150"/>
    </location>
</feature>
<dbReference type="PATRIC" id="fig|2064.6.peg.5734"/>
<dbReference type="EMBL" id="JXZB01000004">
    <property type="protein sequence ID" value="KIQ62635.1"/>
    <property type="molecule type" value="Genomic_DNA"/>
</dbReference>
<evidence type="ECO:0000256" key="1">
    <source>
        <dbReference type="SAM" id="MobiDB-lite"/>
    </source>
</evidence>
<evidence type="ECO:0000313" key="3">
    <source>
        <dbReference type="Proteomes" id="UP000032066"/>
    </source>
</evidence>
<dbReference type="Proteomes" id="UP000032066">
    <property type="component" value="Unassembled WGS sequence"/>
</dbReference>
<feature type="compositionally biased region" description="Gly residues" evidence="1">
    <location>
        <begin position="102"/>
        <end position="125"/>
    </location>
</feature>
<dbReference type="AlphaFoldDB" id="A0A0D0N3H9"/>
<dbReference type="STRING" id="2064.TR51_27010"/>
<protein>
    <submittedName>
        <fullName evidence="2">Uncharacterized protein</fullName>
    </submittedName>
</protein>
<evidence type="ECO:0000313" key="2">
    <source>
        <dbReference type="EMBL" id="KIQ62635.1"/>
    </source>
</evidence>
<gene>
    <name evidence="2" type="ORF">TR51_27010</name>
</gene>
<keyword evidence="3" id="KW-1185">Reference proteome</keyword>
<organism evidence="2 3">
    <name type="scientific">Kitasatospora griseola</name>
    <name type="common">Streptomyces griseolosporeus</name>
    <dbReference type="NCBI Taxonomy" id="2064"/>
    <lineage>
        <taxon>Bacteria</taxon>
        <taxon>Bacillati</taxon>
        <taxon>Actinomycetota</taxon>
        <taxon>Actinomycetes</taxon>
        <taxon>Kitasatosporales</taxon>
        <taxon>Streptomycetaceae</taxon>
        <taxon>Kitasatospora</taxon>
    </lineage>
</organism>
<accession>A0A0D0N3H9</accession>
<feature type="compositionally biased region" description="Low complexity" evidence="1">
    <location>
        <begin position="42"/>
        <end position="87"/>
    </location>
</feature>
<name>A0A0D0N3H9_KITGR</name>
<proteinExistence type="predicted"/>
<feature type="compositionally biased region" description="Pro residues" evidence="1">
    <location>
        <begin position="158"/>
        <end position="182"/>
    </location>
</feature>